<evidence type="ECO:0000256" key="3">
    <source>
        <dbReference type="ARBA" id="ARBA00022840"/>
    </source>
</evidence>
<keyword evidence="2" id="KW-0547">Nucleotide-binding</keyword>
<dbReference type="InterPro" id="IPR027417">
    <property type="entry name" value="P-loop_NTPase"/>
</dbReference>
<evidence type="ECO:0000256" key="2">
    <source>
        <dbReference type="ARBA" id="ARBA00022741"/>
    </source>
</evidence>
<feature type="domain" description="ABC transporter" evidence="5">
    <location>
        <begin position="4"/>
        <end position="241"/>
    </location>
</feature>
<dbReference type="GO" id="GO:0016887">
    <property type="term" value="F:ATP hydrolysis activity"/>
    <property type="evidence" value="ECO:0007669"/>
    <property type="project" value="InterPro"/>
</dbReference>
<evidence type="ECO:0000256" key="1">
    <source>
        <dbReference type="ARBA" id="ARBA00022448"/>
    </source>
</evidence>
<dbReference type="GO" id="GO:0005886">
    <property type="term" value="C:plasma membrane"/>
    <property type="evidence" value="ECO:0007669"/>
    <property type="project" value="TreeGrafter"/>
</dbReference>
<dbReference type="InterPro" id="IPR003593">
    <property type="entry name" value="AAA+_ATPase"/>
</dbReference>
<proteinExistence type="predicted"/>
<dbReference type="PROSITE" id="PS00211">
    <property type="entry name" value="ABC_TRANSPORTER_1"/>
    <property type="match status" value="1"/>
</dbReference>
<sequence>MSAVRVQGLTRTYPSDDEPVTALAGVDAEFERGTFTAVMGPSGSGKSTLLQAAAGLDRPSSGHVWIGDTELTKLSETKLTELRRGRIGFVFQAFNLIGALTVEENILLPLKLSGNRPDRAWIGQVIDQVGLGNRLGHRPSALSGGQQQRVAIARALASRPEVIFCDEPTGALDTNTAAEVLALLRGIVDDHGQTVIMVTHDPVAASYADRVIVLADGRIVHDLPQPGAARIAEHLAALGRRRVPTRPSSSRGMSDGATSIGDVTAGSASVGGVTAGGVTAGGASVGGVTAGSAGVGGVSDDGMSFGGVSDGAGFGPLSRGAAR</sequence>
<dbReference type="CDD" id="cd03255">
    <property type="entry name" value="ABC_MJ0796_LolCDE_FtsE"/>
    <property type="match status" value="1"/>
</dbReference>
<name>A0A919IJ39_9ACTN</name>
<keyword evidence="7" id="KW-1185">Reference proteome</keyword>
<dbReference type="SMART" id="SM00382">
    <property type="entry name" value="AAA"/>
    <property type="match status" value="1"/>
</dbReference>
<dbReference type="Pfam" id="PF00005">
    <property type="entry name" value="ABC_tran"/>
    <property type="match status" value="1"/>
</dbReference>
<dbReference type="PANTHER" id="PTHR24220">
    <property type="entry name" value="IMPORT ATP-BINDING PROTEIN"/>
    <property type="match status" value="1"/>
</dbReference>
<dbReference type="InterPro" id="IPR017911">
    <property type="entry name" value="MacB-like_ATP-bd"/>
</dbReference>
<organism evidence="6 7">
    <name type="scientific">Actinoplanes cyaneus</name>
    <dbReference type="NCBI Taxonomy" id="52696"/>
    <lineage>
        <taxon>Bacteria</taxon>
        <taxon>Bacillati</taxon>
        <taxon>Actinomycetota</taxon>
        <taxon>Actinomycetes</taxon>
        <taxon>Micromonosporales</taxon>
        <taxon>Micromonosporaceae</taxon>
        <taxon>Actinoplanes</taxon>
    </lineage>
</organism>
<protein>
    <recommendedName>
        <fullName evidence="5">ABC transporter domain-containing protein</fullName>
    </recommendedName>
</protein>
<dbReference type="GO" id="GO:0098796">
    <property type="term" value="C:membrane protein complex"/>
    <property type="evidence" value="ECO:0007669"/>
    <property type="project" value="UniProtKB-ARBA"/>
</dbReference>
<dbReference type="AlphaFoldDB" id="A0A919IJ39"/>
<dbReference type="Gene3D" id="3.40.50.300">
    <property type="entry name" value="P-loop containing nucleotide triphosphate hydrolases"/>
    <property type="match status" value="1"/>
</dbReference>
<dbReference type="InterPro" id="IPR017871">
    <property type="entry name" value="ABC_transporter-like_CS"/>
</dbReference>
<dbReference type="InterPro" id="IPR003439">
    <property type="entry name" value="ABC_transporter-like_ATP-bd"/>
</dbReference>
<evidence type="ECO:0000313" key="7">
    <source>
        <dbReference type="Proteomes" id="UP000619479"/>
    </source>
</evidence>
<dbReference type="EMBL" id="BOMH01000024">
    <property type="protein sequence ID" value="GID65297.1"/>
    <property type="molecule type" value="Genomic_DNA"/>
</dbReference>
<dbReference type="PANTHER" id="PTHR24220:SF685">
    <property type="entry name" value="ABC TRANSPORTER RELATED"/>
    <property type="match status" value="1"/>
</dbReference>
<keyword evidence="1" id="KW-0813">Transport</keyword>
<feature type="region of interest" description="Disordered" evidence="4">
    <location>
        <begin position="241"/>
        <end position="260"/>
    </location>
</feature>
<evidence type="ECO:0000313" key="6">
    <source>
        <dbReference type="EMBL" id="GID65297.1"/>
    </source>
</evidence>
<dbReference type="GO" id="GO:0005524">
    <property type="term" value="F:ATP binding"/>
    <property type="evidence" value="ECO:0007669"/>
    <property type="project" value="UniProtKB-KW"/>
</dbReference>
<keyword evidence="3" id="KW-0067">ATP-binding</keyword>
<gene>
    <name evidence="6" type="ORF">Acy02nite_31780</name>
</gene>
<comment type="caution">
    <text evidence="6">The sequence shown here is derived from an EMBL/GenBank/DDBJ whole genome shotgun (WGS) entry which is preliminary data.</text>
</comment>
<dbReference type="InterPro" id="IPR015854">
    <property type="entry name" value="ABC_transpr_LolD-like"/>
</dbReference>
<dbReference type="FunFam" id="3.40.50.300:FF:000032">
    <property type="entry name" value="Export ABC transporter ATP-binding protein"/>
    <property type="match status" value="1"/>
</dbReference>
<dbReference type="GO" id="GO:0022857">
    <property type="term" value="F:transmembrane transporter activity"/>
    <property type="evidence" value="ECO:0007669"/>
    <property type="project" value="TreeGrafter"/>
</dbReference>
<dbReference type="PROSITE" id="PS50893">
    <property type="entry name" value="ABC_TRANSPORTER_2"/>
    <property type="match status" value="1"/>
</dbReference>
<dbReference type="Proteomes" id="UP000619479">
    <property type="component" value="Unassembled WGS sequence"/>
</dbReference>
<evidence type="ECO:0000259" key="5">
    <source>
        <dbReference type="PROSITE" id="PS50893"/>
    </source>
</evidence>
<dbReference type="SUPFAM" id="SSF52540">
    <property type="entry name" value="P-loop containing nucleoside triphosphate hydrolases"/>
    <property type="match status" value="1"/>
</dbReference>
<evidence type="ECO:0000256" key="4">
    <source>
        <dbReference type="SAM" id="MobiDB-lite"/>
    </source>
</evidence>
<reference evidence="6" key="1">
    <citation type="submission" date="2021-01" db="EMBL/GenBank/DDBJ databases">
        <title>Whole genome shotgun sequence of Actinoplanes cyaneus NBRC 14990.</title>
        <authorList>
            <person name="Komaki H."/>
            <person name="Tamura T."/>
        </authorList>
    </citation>
    <scope>NUCLEOTIDE SEQUENCE</scope>
    <source>
        <strain evidence="6">NBRC 14990</strain>
    </source>
</reference>
<accession>A0A919IJ39</accession>